<dbReference type="OrthoDB" id="9800977at2"/>
<gene>
    <name evidence="12 14" type="primary">nth</name>
    <name evidence="14" type="ORF">NCTC10138_00724</name>
</gene>
<dbReference type="Gene3D" id="1.10.1670.10">
    <property type="entry name" value="Helix-hairpin-Helix base-excision DNA repair enzymes (C-terminal)"/>
    <property type="match status" value="1"/>
</dbReference>
<dbReference type="InterPro" id="IPR003651">
    <property type="entry name" value="Endonuclease3_FeS-loop_motif"/>
</dbReference>
<evidence type="ECO:0000313" key="15">
    <source>
        <dbReference type="Proteomes" id="UP000289841"/>
    </source>
</evidence>
<dbReference type="KEGG" id="aaxa:NCTC10138_00724"/>
<dbReference type="InterPro" id="IPR005759">
    <property type="entry name" value="Nth"/>
</dbReference>
<dbReference type="SMART" id="SM00478">
    <property type="entry name" value="ENDO3c"/>
    <property type="match status" value="1"/>
</dbReference>
<comment type="function">
    <text evidence="12">DNA repair enzyme that has both DNA N-glycosylase activity and AP-lyase activity. The DNA N-glycosylase activity releases various damaged pyrimidines from DNA by cleaving the N-glycosidic bond, leaving an AP (apurinic/apyrimidinic) site. The AP-lyase activity cleaves the phosphodiester bond 3' to the AP site by a beta-elimination, leaving a 3'-terminal unsaturated sugar and a product with a terminal 5'-phosphate.</text>
</comment>
<dbReference type="NCBIfam" id="TIGR01083">
    <property type="entry name" value="nth"/>
    <property type="match status" value="1"/>
</dbReference>
<dbReference type="HAMAP" id="MF_00942">
    <property type="entry name" value="Nth"/>
    <property type="match status" value="1"/>
</dbReference>
<protein>
    <recommendedName>
        <fullName evidence="12">Endonuclease III</fullName>
        <ecNumber evidence="12">4.2.99.18</ecNumber>
    </recommendedName>
    <alternativeName>
        <fullName evidence="12">DNA-(apurinic or apyrimidinic site) lyase</fullName>
    </alternativeName>
</protein>
<keyword evidence="14" id="KW-0540">Nuclease</keyword>
<dbReference type="Pfam" id="PF00730">
    <property type="entry name" value="HhH-GPD"/>
    <property type="match status" value="1"/>
</dbReference>
<dbReference type="CDD" id="cd00056">
    <property type="entry name" value="ENDO3c"/>
    <property type="match status" value="1"/>
</dbReference>
<dbReference type="PROSITE" id="PS00764">
    <property type="entry name" value="ENDONUCLEASE_III_1"/>
    <property type="match status" value="1"/>
</dbReference>
<feature type="binding site" evidence="12">
    <location>
        <position position="189"/>
    </location>
    <ligand>
        <name>[4Fe-4S] cluster</name>
        <dbReference type="ChEBI" id="CHEBI:49883"/>
    </ligand>
</feature>
<evidence type="ECO:0000256" key="12">
    <source>
        <dbReference type="HAMAP-Rule" id="MF_00942"/>
    </source>
</evidence>
<keyword evidence="11 12" id="KW-0326">Glycosidase</keyword>
<dbReference type="SMART" id="SM00525">
    <property type="entry name" value="FES"/>
    <property type="match status" value="1"/>
</dbReference>
<dbReference type="EC" id="4.2.99.18" evidence="12"/>
<evidence type="ECO:0000256" key="11">
    <source>
        <dbReference type="ARBA" id="ARBA00023295"/>
    </source>
</evidence>
<dbReference type="Proteomes" id="UP000289841">
    <property type="component" value="Chromosome"/>
</dbReference>
<dbReference type="SUPFAM" id="SSF48150">
    <property type="entry name" value="DNA-glycosylase"/>
    <property type="match status" value="1"/>
</dbReference>
<dbReference type="InterPro" id="IPR023170">
    <property type="entry name" value="HhH_base_excis_C"/>
</dbReference>
<keyword evidence="7 12" id="KW-0411">Iron-sulfur</keyword>
<keyword evidence="10 12" id="KW-0456">Lyase</keyword>
<name>A0A449BD47_HAPAX</name>
<proteinExistence type="inferred from homology"/>
<dbReference type="InterPro" id="IPR004035">
    <property type="entry name" value="Endouclease-III_FeS-bd_BS"/>
</dbReference>
<keyword evidence="6 12" id="KW-0408">Iron</keyword>
<feature type="domain" description="HhH-GPD" evidence="13">
    <location>
        <begin position="39"/>
        <end position="187"/>
    </location>
</feature>
<evidence type="ECO:0000256" key="2">
    <source>
        <dbReference type="ARBA" id="ARBA00022485"/>
    </source>
</evidence>
<dbReference type="Gene3D" id="1.10.340.30">
    <property type="entry name" value="Hypothetical protein, domain 2"/>
    <property type="match status" value="1"/>
</dbReference>
<evidence type="ECO:0000256" key="7">
    <source>
        <dbReference type="ARBA" id="ARBA00023014"/>
    </source>
</evidence>
<evidence type="ECO:0000313" key="14">
    <source>
        <dbReference type="EMBL" id="VEU80355.1"/>
    </source>
</evidence>
<keyword evidence="5 12" id="KW-0378">Hydrolase</keyword>
<evidence type="ECO:0000259" key="13">
    <source>
        <dbReference type="SMART" id="SM00478"/>
    </source>
</evidence>
<comment type="cofactor">
    <cofactor evidence="12">
        <name>[4Fe-4S] cluster</name>
        <dbReference type="ChEBI" id="CHEBI:49883"/>
    </cofactor>
    <text evidence="12">Binds 1 [4Fe-4S] cluster.</text>
</comment>
<feature type="binding site" evidence="12">
    <location>
        <position position="196"/>
    </location>
    <ligand>
        <name>[4Fe-4S] cluster</name>
        <dbReference type="ChEBI" id="CHEBI:49883"/>
    </ligand>
</feature>
<dbReference type="GO" id="GO:0051539">
    <property type="term" value="F:4 iron, 4 sulfur cluster binding"/>
    <property type="evidence" value="ECO:0007669"/>
    <property type="project" value="UniProtKB-UniRule"/>
</dbReference>
<dbReference type="InterPro" id="IPR004036">
    <property type="entry name" value="Endonuclease-III-like_CS2"/>
</dbReference>
<keyword evidence="2 12" id="KW-0004">4Fe-4S</keyword>
<evidence type="ECO:0000256" key="4">
    <source>
        <dbReference type="ARBA" id="ARBA00022763"/>
    </source>
</evidence>
<dbReference type="Pfam" id="PF10576">
    <property type="entry name" value="EndIII_4Fe-2S"/>
    <property type="match status" value="1"/>
</dbReference>
<dbReference type="AlphaFoldDB" id="A0A449BD47"/>
<reference evidence="14 15" key="1">
    <citation type="submission" date="2019-01" db="EMBL/GenBank/DDBJ databases">
        <authorList>
            <consortium name="Pathogen Informatics"/>
        </authorList>
    </citation>
    <scope>NUCLEOTIDE SEQUENCE [LARGE SCALE GENOMIC DNA]</scope>
    <source>
        <strain evidence="14 15">NCTC10138</strain>
    </source>
</reference>
<keyword evidence="15" id="KW-1185">Reference proteome</keyword>
<dbReference type="InterPro" id="IPR003265">
    <property type="entry name" value="HhH-GPD_domain"/>
</dbReference>
<keyword evidence="14" id="KW-0255">Endonuclease</keyword>
<organism evidence="14 15">
    <name type="scientific">Haploplasma axanthum</name>
    <name type="common">Acholeplasma axanthum</name>
    <dbReference type="NCBI Taxonomy" id="29552"/>
    <lineage>
        <taxon>Bacteria</taxon>
        <taxon>Bacillati</taxon>
        <taxon>Mycoplasmatota</taxon>
        <taxon>Mollicutes</taxon>
        <taxon>Acholeplasmatales</taxon>
        <taxon>Acholeplasmataceae</taxon>
        <taxon>Haploplasma</taxon>
    </lineage>
</organism>
<comment type="similarity">
    <text evidence="1 12">Belongs to the Nth/MutY family.</text>
</comment>
<dbReference type="FunFam" id="1.10.340.30:FF:000001">
    <property type="entry name" value="Endonuclease III"/>
    <property type="match status" value="1"/>
</dbReference>
<evidence type="ECO:0000256" key="1">
    <source>
        <dbReference type="ARBA" id="ARBA00008343"/>
    </source>
</evidence>
<dbReference type="STRING" id="1278311.GCA_000428705_00922"/>
<dbReference type="Pfam" id="PF00633">
    <property type="entry name" value="HHH"/>
    <property type="match status" value="1"/>
</dbReference>
<evidence type="ECO:0000256" key="10">
    <source>
        <dbReference type="ARBA" id="ARBA00023239"/>
    </source>
</evidence>
<dbReference type="FunFam" id="1.10.1670.10:FF:000001">
    <property type="entry name" value="Endonuclease III"/>
    <property type="match status" value="1"/>
</dbReference>
<feature type="binding site" evidence="12">
    <location>
        <position position="205"/>
    </location>
    <ligand>
        <name>[4Fe-4S] cluster</name>
        <dbReference type="ChEBI" id="CHEBI:49883"/>
    </ligand>
</feature>
<evidence type="ECO:0000256" key="9">
    <source>
        <dbReference type="ARBA" id="ARBA00023204"/>
    </source>
</evidence>
<accession>A0A449BD47</accession>
<dbReference type="PROSITE" id="PS01155">
    <property type="entry name" value="ENDONUCLEASE_III_2"/>
    <property type="match status" value="1"/>
</dbReference>
<evidence type="ECO:0000256" key="6">
    <source>
        <dbReference type="ARBA" id="ARBA00023004"/>
    </source>
</evidence>
<dbReference type="PIRSF" id="PIRSF001435">
    <property type="entry name" value="Nth"/>
    <property type="match status" value="1"/>
</dbReference>
<keyword evidence="4 12" id="KW-0227">DNA damage</keyword>
<dbReference type="InterPro" id="IPR011257">
    <property type="entry name" value="DNA_glycosylase"/>
</dbReference>
<keyword evidence="8 12" id="KW-0238">DNA-binding</keyword>
<keyword evidence="3 12" id="KW-0479">Metal-binding</keyword>
<evidence type="ECO:0000256" key="5">
    <source>
        <dbReference type="ARBA" id="ARBA00022801"/>
    </source>
</evidence>
<dbReference type="PANTHER" id="PTHR10359">
    <property type="entry name" value="A/G-SPECIFIC ADENINE GLYCOSYLASE/ENDONUCLEASE III"/>
    <property type="match status" value="1"/>
</dbReference>
<sequence length="214" mass="24451">MIKKDKDKLILDTLDIMFPDAKGELNHKNDFELLIAVVLSAQTTDKAVNNITPLLFSKYPDAFALSEANEDDVMMIINRIGLYKVKSKNIIKLSKLLVEKHRGIVPNNRESLEALPGVGRKTANVVMSIAFNIPAIAVDTHVERVSKRLGLANKSDNVLEVEKKLMKRFPENRWTKLHHQLIFFGRYHCTAKKPKCNECALKDICIFYKEFKKN</sequence>
<dbReference type="GO" id="GO:0006285">
    <property type="term" value="P:base-excision repair, AP site formation"/>
    <property type="evidence" value="ECO:0007669"/>
    <property type="project" value="TreeGrafter"/>
</dbReference>
<dbReference type="EMBL" id="LR215048">
    <property type="protein sequence ID" value="VEU80355.1"/>
    <property type="molecule type" value="Genomic_DNA"/>
</dbReference>
<dbReference type="GO" id="GO:0003677">
    <property type="term" value="F:DNA binding"/>
    <property type="evidence" value="ECO:0007669"/>
    <property type="project" value="UniProtKB-UniRule"/>
</dbReference>
<dbReference type="GO" id="GO:0019104">
    <property type="term" value="F:DNA N-glycosylase activity"/>
    <property type="evidence" value="ECO:0007669"/>
    <property type="project" value="UniProtKB-UniRule"/>
</dbReference>
<dbReference type="GO" id="GO:0046872">
    <property type="term" value="F:metal ion binding"/>
    <property type="evidence" value="ECO:0007669"/>
    <property type="project" value="UniProtKB-KW"/>
</dbReference>
<evidence type="ECO:0000256" key="3">
    <source>
        <dbReference type="ARBA" id="ARBA00022723"/>
    </source>
</evidence>
<comment type="catalytic activity">
    <reaction evidence="12">
        <text>2'-deoxyribonucleotide-(2'-deoxyribose 5'-phosphate)-2'-deoxyribonucleotide-DNA = a 3'-end 2'-deoxyribonucleotide-(2,3-dehydro-2,3-deoxyribose 5'-phosphate)-DNA + a 5'-end 5'-phospho-2'-deoxyribonucleoside-DNA + H(+)</text>
        <dbReference type="Rhea" id="RHEA:66592"/>
        <dbReference type="Rhea" id="RHEA-COMP:13180"/>
        <dbReference type="Rhea" id="RHEA-COMP:16897"/>
        <dbReference type="Rhea" id="RHEA-COMP:17067"/>
        <dbReference type="ChEBI" id="CHEBI:15378"/>
        <dbReference type="ChEBI" id="CHEBI:136412"/>
        <dbReference type="ChEBI" id="CHEBI:157695"/>
        <dbReference type="ChEBI" id="CHEBI:167181"/>
        <dbReference type="EC" id="4.2.99.18"/>
    </reaction>
</comment>
<dbReference type="PANTHER" id="PTHR10359:SF18">
    <property type="entry name" value="ENDONUCLEASE III"/>
    <property type="match status" value="1"/>
</dbReference>
<dbReference type="RefSeq" id="WP_026390479.1">
    <property type="nucleotide sequence ID" value="NZ_LR215048.1"/>
</dbReference>
<evidence type="ECO:0000256" key="8">
    <source>
        <dbReference type="ARBA" id="ARBA00023125"/>
    </source>
</evidence>
<dbReference type="GO" id="GO:0140078">
    <property type="term" value="F:class I DNA-(apurinic or apyrimidinic site) endonuclease activity"/>
    <property type="evidence" value="ECO:0007669"/>
    <property type="project" value="UniProtKB-EC"/>
</dbReference>
<feature type="binding site" evidence="12">
    <location>
        <position position="199"/>
    </location>
    <ligand>
        <name>[4Fe-4S] cluster</name>
        <dbReference type="ChEBI" id="CHEBI:49883"/>
    </ligand>
</feature>
<dbReference type="InterPro" id="IPR000445">
    <property type="entry name" value="HhH_motif"/>
</dbReference>
<keyword evidence="9 12" id="KW-0234">DNA repair</keyword>